<dbReference type="Proteomes" id="UP001479520">
    <property type="component" value="Chromosome"/>
</dbReference>
<gene>
    <name evidence="5" type="primary">dctP</name>
    <name evidence="5" type="ORF">AADV58_02485</name>
</gene>
<dbReference type="InterPro" id="IPR038404">
    <property type="entry name" value="TRAP_DctP_sf"/>
</dbReference>
<sequence length="341" mass="37140">MISKTKRHFTLAIAAAALTFALPAAHAQAPRVIKISHQFPAATSEDGDFRDRLVRRFAAEVEKQSKGSLKFEIYPGSSLMKTNSQIGALRKSALDMSLVPLAYGGGEIPAVNLTLMPTLVTSYEQGMRWKNAPIGKELDRILAEKNIKILTWVWQAGGIASGKKSVVVPDDAKGLKFRGGSKEMDQMLKGAGAAVTGMPSSEIYSAMQSGVLDAALTSSTSLISFRLYEFAKYVTTARKNSFWFMFEPLLISKSLYDSLTPEQQKIVSEVGASLEQFGVEESKKDDARMADIYAKAGAQVADMDDKAFAAWRAVAEQTAFKDFAENIKGGRELLDMALSVK</sequence>
<reference evidence="5 6" key="1">
    <citation type="submission" date="2024-04" db="EMBL/GenBank/DDBJ databases">
        <title>Dissimilatory iodate-reducing microorganisms contribute to the enrichment of iodine in groundwater.</title>
        <authorList>
            <person name="Jiang Z."/>
        </authorList>
    </citation>
    <scope>NUCLEOTIDE SEQUENCE [LARGE SCALE GENOMIC DNA]</scope>
    <source>
        <strain evidence="5 6">NCP973</strain>
    </source>
</reference>
<feature type="chain" id="PRO_5047432337" evidence="4">
    <location>
        <begin position="28"/>
        <end position="341"/>
    </location>
</feature>
<evidence type="ECO:0000256" key="4">
    <source>
        <dbReference type="SAM" id="SignalP"/>
    </source>
</evidence>
<dbReference type="PANTHER" id="PTHR33376">
    <property type="match status" value="1"/>
</dbReference>
<accession>A0ABZ2XJH3</accession>
<comment type="similarity">
    <text evidence="1">Belongs to the bacterial solute-binding protein 7 family.</text>
</comment>
<evidence type="ECO:0000256" key="2">
    <source>
        <dbReference type="ARBA" id="ARBA00022448"/>
    </source>
</evidence>
<keyword evidence="2" id="KW-0813">Transport</keyword>
<organism evidence="5 6">
    <name type="scientific">Azonexus hydrophilus</name>
    <dbReference type="NCBI Taxonomy" id="418702"/>
    <lineage>
        <taxon>Bacteria</taxon>
        <taxon>Pseudomonadati</taxon>
        <taxon>Pseudomonadota</taxon>
        <taxon>Betaproteobacteria</taxon>
        <taxon>Rhodocyclales</taxon>
        <taxon>Azonexaceae</taxon>
        <taxon>Azonexus</taxon>
    </lineage>
</organism>
<dbReference type="RefSeq" id="WP_281982266.1">
    <property type="nucleotide sequence ID" value="NZ_CALFBA010000031.1"/>
</dbReference>
<feature type="signal peptide" evidence="4">
    <location>
        <begin position="1"/>
        <end position="27"/>
    </location>
</feature>
<dbReference type="Gene3D" id="3.40.190.170">
    <property type="entry name" value="Bacterial extracellular solute-binding protein, family 7"/>
    <property type="match status" value="1"/>
</dbReference>
<evidence type="ECO:0000256" key="3">
    <source>
        <dbReference type="ARBA" id="ARBA00022729"/>
    </source>
</evidence>
<keyword evidence="3 4" id="KW-0732">Signal</keyword>
<evidence type="ECO:0000313" key="5">
    <source>
        <dbReference type="EMBL" id="WZJ22037.1"/>
    </source>
</evidence>
<dbReference type="Pfam" id="PF03480">
    <property type="entry name" value="DctP"/>
    <property type="match status" value="1"/>
</dbReference>
<dbReference type="NCBIfam" id="NF037995">
    <property type="entry name" value="TRAP_S1"/>
    <property type="match status" value="1"/>
</dbReference>
<dbReference type="InterPro" id="IPR018389">
    <property type="entry name" value="DctP_fam"/>
</dbReference>
<proteinExistence type="inferred from homology"/>
<dbReference type="EMBL" id="CP151406">
    <property type="protein sequence ID" value="WZJ22037.1"/>
    <property type="molecule type" value="Genomic_DNA"/>
</dbReference>
<keyword evidence="6" id="KW-1185">Reference proteome</keyword>
<protein>
    <submittedName>
        <fullName evidence="5">TRAP transporter substrate-binding protein DctP</fullName>
    </submittedName>
</protein>
<evidence type="ECO:0000313" key="6">
    <source>
        <dbReference type="Proteomes" id="UP001479520"/>
    </source>
</evidence>
<evidence type="ECO:0000256" key="1">
    <source>
        <dbReference type="ARBA" id="ARBA00009023"/>
    </source>
</evidence>
<dbReference type="PANTHER" id="PTHR33376:SF7">
    <property type="entry name" value="C4-DICARBOXYLATE-BINDING PROTEIN DCTB"/>
    <property type="match status" value="1"/>
</dbReference>
<name>A0ABZ2XJH3_9RHOO</name>